<protein>
    <submittedName>
        <fullName evidence="1">Uncharacterized protein</fullName>
    </submittedName>
</protein>
<sequence>MSFINNNMENNRVRICFDCREFHRINVSDYKTKESLQRFEKKHRGHRTQVVDMKELAEIFPDMHQSPKIW</sequence>
<reference evidence="1" key="1">
    <citation type="journal article" date="2014" name="Front. Microbiol.">
        <title>High frequency of phylogenetically diverse reductive dehalogenase-homologous genes in deep subseafloor sedimentary metagenomes.</title>
        <authorList>
            <person name="Kawai M."/>
            <person name="Futagami T."/>
            <person name="Toyoda A."/>
            <person name="Takaki Y."/>
            <person name="Nishi S."/>
            <person name="Hori S."/>
            <person name="Arai W."/>
            <person name="Tsubouchi T."/>
            <person name="Morono Y."/>
            <person name="Uchiyama I."/>
            <person name="Ito T."/>
            <person name="Fujiyama A."/>
            <person name="Inagaki F."/>
            <person name="Takami H."/>
        </authorList>
    </citation>
    <scope>NUCLEOTIDE SEQUENCE</scope>
    <source>
        <strain evidence="1">Expedition CK06-06</strain>
    </source>
</reference>
<name>X1Q311_9ZZZZ</name>
<comment type="caution">
    <text evidence="1">The sequence shown here is derived from an EMBL/GenBank/DDBJ whole genome shotgun (WGS) entry which is preliminary data.</text>
</comment>
<gene>
    <name evidence="1" type="ORF">S12H4_07999</name>
</gene>
<evidence type="ECO:0000313" key="1">
    <source>
        <dbReference type="EMBL" id="GAI62603.1"/>
    </source>
</evidence>
<organism evidence="1">
    <name type="scientific">marine sediment metagenome</name>
    <dbReference type="NCBI Taxonomy" id="412755"/>
    <lineage>
        <taxon>unclassified sequences</taxon>
        <taxon>metagenomes</taxon>
        <taxon>ecological metagenomes</taxon>
    </lineage>
</organism>
<dbReference type="AlphaFoldDB" id="X1Q311"/>
<proteinExistence type="predicted"/>
<dbReference type="EMBL" id="BARW01003032">
    <property type="protein sequence ID" value="GAI62603.1"/>
    <property type="molecule type" value="Genomic_DNA"/>
</dbReference>
<accession>X1Q311</accession>